<comment type="caution">
    <text evidence="7">The sequence shown here is derived from an EMBL/GenBank/DDBJ whole genome shotgun (WGS) entry which is preliminary data.</text>
</comment>
<name>A0ABV9GK82_9BACL</name>
<sequence>MSVKASPYQAYEQTSVTTATPGELTLLLYDGCLKFIRAGRQAILTGNMDAKNTNLQKAQRIMQELMATLNMDVEIAKNMYSLYDYINRRLIEANMQVNTELLDEVEGLVADFRNTWKQVIQLNRKPVKAQGRQV</sequence>
<dbReference type="PIRSF" id="PIRSF039090">
    <property type="entry name" value="Flis"/>
    <property type="match status" value="1"/>
</dbReference>
<dbReference type="PANTHER" id="PTHR34773">
    <property type="entry name" value="FLAGELLAR SECRETION CHAPERONE FLIS"/>
    <property type="match status" value="1"/>
</dbReference>
<dbReference type="Pfam" id="PF02561">
    <property type="entry name" value="FliS"/>
    <property type="match status" value="1"/>
</dbReference>
<dbReference type="EMBL" id="JBHSFW010000002">
    <property type="protein sequence ID" value="MFC4618563.1"/>
    <property type="molecule type" value="Genomic_DNA"/>
</dbReference>
<evidence type="ECO:0000313" key="7">
    <source>
        <dbReference type="EMBL" id="MFC4618563.1"/>
    </source>
</evidence>
<comment type="subcellular location">
    <subcellularLocation>
        <location evidence="1 6">Cytoplasm</location>
        <location evidence="1 6">Cytosol</location>
    </subcellularLocation>
</comment>
<dbReference type="CDD" id="cd16098">
    <property type="entry name" value="FliS"/>
    <property type="match status" value="1"/>
</dbReference>
<dbReference type="SUPFAM" id="SSF101116">
    <property type="entry name" value="Flagellar export chaperone FliS"/>
    <property type="match status" value="1"/>
</dbReference>
<evidence type="ECO:0000313" key="8">
    <source>
        <dbReference type="Proteomes" id="UP001596022"/>
    </source>
</evidence>
<dbReference type="InterPro" id="IPR036584">
    <property type="entry name" value="FliS_sf"/>
</dbReference>
<evidence type="ECO:0000256" key="5">
    <source>
        <dbReference type="ARBA" id="ARBA00023186"/>
    </source>
</evidence>
<evidence type="ECO:0000256" key="1">
    <source>
        <dbReference type="ARBA" id="ARBA00004514"/>
    </source>
</evidence>
<reference evidence="8" key="1">
    <citation type="journal article" date="2019" name="Int. J. Syst. Evol. Microbiol.">
        <title>The Global Catalogue of Microorganisms (GCM) 10K type strain sequencing project: providing services to taxonomists for standard genome sequencing and annotation.</title>
        <authorList>
            <consortium name="The Broad Institute Genomics Platform"/>
            <consortium name="The Broad Institute Genome Sequencing Center for Infectious Disease"/>
            <person name="Wu L."/>
            <person name="Ma J."/>
        </authorList>
    </citation>
    <scope>NUCLEOTIDE SEQUENCE [LARGE SCALE GENOMIC DNA]</scope>
    <source>
        <strain evidence="8">CGMCC 1.16306</strain>
    </source>
</reference>
<keyword evidence="4 6" id="KW-1005">Bacterial flagellum biogenesis</keyword>
<proteinExistence type="inferred from homology"/>
<dbReference type="InterPro" id="IPR003713">
    <property type="entry name" value="FliS"/>
</dbReference>
<evidence type="ECO:0000256" key="2">
    <source>
        <dbReference type="ARBA" id="ARBA00008787"/>
    </source>
</evidence>
<comment type="similarity">
    <text evidence="2 6">Belongs to the FliS family.</text>
</comment>
<keyword evidence="5" id="KW-0143">Chaperone</keyword>
<dbReference type="Gene3D" id="1.20.120.340">
    <property type="entry name" value="Flagellar protein FliS"/>
    <property type="match status" value="1"/>
</dbReference>
<evidence type="ECO:0000256" key="4">
    <source>
        <dbReference type="ARBA" id="ARBA00022795"/>
    </source>
</evidence>
<accession>A0ABV9GK82</accession>
<evidence type="ECO:0000256" key="3">
    <source>
        <dbReference type="ARBA" id="ARBA00022490"/>
    </source>
</evidence>
<keyword evidence="7" id="KW-0282">Flagellum</keyword>
<organism evidence="7 8">
    <name type="scientific">Camelliibacillus cellulosilyticus</name>
    <dbReference type="NCBI Taxonomy" id="2174486"/>
    <lineage>
        <taxon>Bacteria</taxon>
        <taxon>Bacillati</taxon>
        <taxon>Bacillota</taxon>
        <taxon>Bacilli</taxon>
        <taxon>Bacillales</taxon>
        <taxon>Sporolactobacillaceae</taxon>
        <taxon>Camelliibacillus</taxon>
    </lineage>
</organism>
<dbReference type="NCBIfam" id="TIGR00208">
    <property type="entry name" value="fliS"/>
    <property type="match status" value="1"/>
</dbReference>
<keyword evidence="7" id="KW-0966">Cell projection</keyword>
<keyword evidence="8" id="KW-1185">Reference proteome</keyword>
<evidence type="ECO:0000256" key="6">
    <source>
        <dbReference type="PIRNR" id="PIRNR039090"/>
    </source>
</evidence>
<dbReference type="RefSeq" id="WP_376845766.1">
    <property type="nucleotide sequence ID" value="NZ_JBHSFW010000002.1"/>
</dbReference>
<protein>
    <recommendedName>
        <fullName evidence="6">Flagellar secretion chaperone FliS</fullName>
    </recommendedName>
</protein>
<gene>
    <name evidence="7" type="primary">fliS</name>
    <name evidence="7" type="ORF">ACFO4N_07415</name>
</gene>
<dbReference type="PANTHER" id="PTHR34773:SF1">
    <property type="entry name" value="FLAGELLAR SECRETION CHAPERONE FLIS"/>
    <property type="match status" value="1"/>
</dbReference>
<keyword evidence="3 6" id="KW-0963">Cytoplasm</keyword>
<dbReference type="Proteomes" id="UP001596022">
    <property type="component" value="Unassembled WGS sequence"/>
</dbReference>
<keyword evidence="7" id="KW-0969">Cilium</keyword>